<feature type="transmembrane region" description="Helical" evidence="2">
    <location>
        <begin position="676"/>
        <end position="700"/>
    </location>
</feature>
<feature type="region of interest" description="Disordered" evidence="1">
    <location>
        <begin position="449"/>
        <end position="551"/>
    </location>
</feature>
<protein>
    <submittedName>
        <fullName evidence="3">Uncharacterized protein</fullName>
    </submittedName>
</protein>
<proteinExistence type="predicted"/>
<sequence length="991" mass="109252">MPGAYMIEEANAKLKRLLGPKFGLVTEVPPGYFHPELQFPFHMGHAARVLALTISPNAPSILPVIEPTLWALLNNITPKVSLLSKAAWVLIKEWGIRQKDSQKVLEINFLFKHLDQQDAVLQSLRASNPEADACAVDTDPPNWRSDYKHFLDEGYIRQLFSDPWPVKEAEALLELAPPSNCPINTREAAKTMAVDMERACQALLQQMFEVQKYPPLDESVGAECIQYVPKDHIFLIALDPNYESPEYAPSNPALEADAKQVEAVITQVVEQSKNKGSTQGPPLLLLLLLMQDLQTAVLSRPQSLMPAFLMEKKPHHAKPAELASDSTVRPTSDSTATHRSNRSKLKEEALPAEPTKAKAKWPCKGEPQKKGLGGGRDSEGVASSTVLGSPQTLAPKYRVRTYQKCPAQPQDIGKGPEKAAPPLLAPQKSQTGRMAHSDLARFDGIAAEVAEGLEGPGDEGDGFSGFPADQFEEPLDSEEEQRRLLGLPTASETEEFGPNAGHTTYSKNPGEALEDAEAPKLAEEQAEWCCQTKGKGKETEAEVDNEADEEELDEAHMKPLVSRLTKSQMECVKQQVEEERGQYATLAQEMFDHSGAIGDPSKREGEASREGKEGYKTWAKNISIQLEEIEAKVNQKTFLGSSRVSALKKLGKDLSEKGFIEKRNSQSRQNYNLYDLAAVGFVAVLGLAGGAAVASALVFAPSRKIGGIVEQIFWMPANKWKFMYSLGALNLAEAETFEPLIKGWEAYTEANPLLLEDLHSTVLGKLLEMANQVLKQNGVLESWGKKGWPYLGLANVIYDLLNKDKGSIVVGFVKGAHSQQEGYHLIIPGTILYMEAFSKEPEANGGTESVNIEDMEDGNLPLVFDQKKNPLLCLWDSTKWQKMDAAQKAKEGKNRPRSARPFRLPVPSLQLLMPDLEDAPPSFREVLEDDSGAEIAPERPSKMKQWTTLPRAQEPRKMVKPLHQEAYLNQGAAGMPPLVGAGPEQYLMQLR</sequence>
<keyword evidence="2" id="KW-1133">Transmembrane helix</keyword>
<evidence type="ECO:0000256" key="2">
    <source>
        <dbReference type="SAM" id="Phobius"/>
    </source>
</evidence>
<dbReference type="AlphaFoldDB" id="A0A9P6DP21"/>
<name>A0A9P6DP21_9AGAM</name>
<keyword evidence="2" id="KW-0812">Transmembrane</keyword>
<keyword evidence="2" id="KW-0472">Membrane</keyword>
<evidence type="ECO:0000313" key="3">
    <source>
        <dbReference type="EMBL" id="KAF9508552.1"/>
    </source>
</evidence>
<organism evidence="3 4">
    <name type="scientific">Hydnum rufescens UP504</name>
    <dbReference type="NCBI Taxonomy" id="1448309"/>
    <lineage>
        <taxon>Eukaryota</taxon>
        <taxon>Fungi</taxon>
        <taxon>Dikarya</taxon>
        <taxon>Basidiomycota</taxon>
        <taxon>Agaricomycotina</taxon>
        <taxon>Agaricomycetes</taxon>
        <taxon>Cantharellales</taxon>
        <taxon>Hydnaceae</taxon>
        <taxon>Hydnum</taxon>
    </lineage>
</organism>
<dbReference type="EMBL" id="MU129056">
    <property type="protein sequence ID" value="KAF9508552.1"/>
    <property type="molecule type" value="Genomic_DNA"/>
</dbReference>
<feature type="region of interest" description="Disordered" evidence="1">
    <location>
        <begin position="408"/>
        <end position="435"/>
    </location>
</feature>
<keyword evidence="4" id="KW-1185">Reference proteome</keyword>
<feature type="compositionally biased region" description="Acidic residues" evidence="1">
    <location>
        <begin position="470"/>
        <end position="479"/>
    </location>
</feature>
<dbReference type="Proteomes" id="UP000886523">
    <property type="component" value="Unassembled WGS sequence"/>
</dbReference>
<feature type="region of interest" description="Disordered" evidence="1">
    <location>
        <begin position="315"/>
        <end position="387"/>
    </location>
</feature>
<reference evidence="3" key="1">
    <citation type="journal article" date="2020" name="Nat. Commun.">
        <title>Large-scale genome sequencing of mycorrhizal fungi provides insights into the early evolution of symbiotic traits.</title>
        <authorList>
            <person name="Miyauchi S."/>
            <person name="Kiss E."/>
            <person name="Kuo A."/>
            <person name="Drula E."/>
            <person name="Kohler A."/>
            <person name="Sanchez-Garcia M."/>
            <person name="Morin E."/>
            <person name="Andreopoulos B."/>
            <person name="Barry K.W."/>
            <person name="Bonito G."/>
            <person name="Buee M."/>
            <person name="Carver A."/>
            <person name="Chen C."/>
            <person name="Cichocki N."/>
            <person name="Clum A."/>
            <person name="Culley D."/>
            <person name="Crous P.W."/>
            <person name="Fauchery L."/>
            <person name="Girlanda M."/>
            <person name="Hayes R.D."/>
            <person name="Keri Z."/>
            <person name="LaButti K."/>
            <person name="Lipzen A."/>
            <person name="Lombard V."/>
            <person name="Magnuson J."/>
            <person name="Maillard F."/>
            <person name="Murat C."/>
            <person name="Nolan M."/>
            <person name="Ohm R.A."/>
            <person name="Pangilinan J."/>
            <person name="Pereira M.F."/>
            <person name="Perotto S."/>
            <person name="Peter M."/>
            <person name="Pfister S."/>
            <person name="Riley R."/>
            <person name="Sitrit Y."/>
            <person name="Stielow J.B."/>
            <person name="Szollosi G."/>
            <person name="Zifcakova L."/>
            <person name="Stursova M."/>
            <person name="Spatafora J.W."/>
            <person name="Tedersoo L."/>
            <person name="Vaario L.M."/>
            <person name="Yamada A."/>
            <person name="Yan M."/>
            <person name="Wang P."/>
            <person name="Xu J."/>
            <person name="Bruns T."/>
            <person name="Baldrian P."/>
            <person name="Vilgalys R."/>
            <person name="Dunand C."/>
            <person name="Henrissat B."/>
            <person name="Grigoriev I.V."/>
            <person name="Hibbett D."/>
            <person name="Nagy L.G."/>
            <person name="Martin F.M."/>
        </authorList>
    </citation>
    <scope>NUCLEOTIDE SEQUENCE</scope>
    <source>
        <strain evidence="3">UP504</strain>
    </source>
</reference>
<evidence type="ECO:0000256" key="1">
    <source>
        <dbReference type="SAM" id="MobiDB-lite"/>
    </source>
</evidence>
<comment type="caution">
    <text evidence="3">The sequence shown here is derived from an EMBL/GenBank/DDBJ whole genome shotgun (WGS) entry which is preliminary data.</text>
</comment>
<feature type="compositionally biased region" description="Polar residues" evidence="1">
    <location>
        <begin position="324"/>
        <end position="338"/>
    </location>
</feature>
<feature type="compositionally biased region" description="Acidic residues" evidence="1">
    <location>
        <begin position="541"/>
        <end position="551"/>
    </location>
</feature>
<accession>A0A9P6DP21</accession>
<gene>
    <name evidence="3" type="ORF">BS47DRAFT_1365878</name>
</gene>
<evidence type="ECO:0000313" key="4">
    <source>
        <dbReference type="Proteomes" id="UP000886523"/>
    </source>
</evidence>